<feature type="chain" id="PRO_5037669336" description="Proteinase inhibitor I36 SMPI" evidence="1">
    <location>
        <begin position="30"/>
        <end position="109"/>
    </location>
</feature>
<protein>
    <recommendedName>
        <fullName evidence="4">Proteinase inhibitor I36 SMPI</fullName>
    </recommendedName>
</protein>
<proteinExistence type="predicted"/>
<evidence type="ECO:0000313" key="2">
    <source>
        <dbReference type="EMBL" id="GIF01906.1"/>
    </source>
</evidence>
<dbReference type="EMBL" id="BOMV01000114">
    <property type="protein sequence ID" value="GIF01906.1"/>
    <property type="molecule type" value="Genomic_DNA"/>
</dbReference>
<evidence type="ECO:0008006" key="4">
    <source>
        <dbReference type="Google" id="ProtNLM"/>
    </source>
</evidence>
<keyword evidence="1" id="KW-0732">Signal</keyword>
<evidence type="ECO:0000313" key="3">
    <source>
        <dbReference type="Proteomes" id="UP000636960"/>
    </source>
</evidence>
<accession>A0A919KAJ0</accession>
<reference evidence="2" key="1">
    <citation type="submission" date="2021-01" db="EMBL/GenBank/DDBJ databases">
        <title>Whole genome shotgun sequence of Actinoplanes rishiriensis NBRC 108556.</title>
        <authorList>
            <person name="Komaki H."/>
            <person name="Tamura T."/>
        </authorList>
    </citation>
    <scope>NUCLEOTIDE SEQUENCE</scope>
    <source>
        <strain evidence="2">NBRC 108556</strain>
    </source>
</reference>
<name>A0A919KAJ0_9ACTN</name>
<keyword evidence="3" id="KW-1185">Reference proteome</keyword>
<sequence length="109" mass="11035">MSTLFKRIAVGTVLAAAAALLPAASAAAAATVPCDKGYVCIALAKGTIIWVPEGQSHDFPGGADMAAITNQTETPYCVGGSPNFGLAPGVEIVRDQPVFGFNPGRVCLT</sequence>
<comment type="caution">
    <text evidence="2">The sequence shown here is derived from an EMBL/GenBank/DDBJ whole genome shotgun (WGS) entry which is preliminary data.</text>
</comment>
<gene>
    <name evidence="2" type="ORF">Ari01nite_93700</name>
</gene>
<feature type="signal peptide" evidence="1">
    <location>
        <begin position="1"/>
        <end position="29"/>
    </location>
</feature>
<dbReference type="Proteomes" id="UP000636960">
    <property type="component" value="Unassembled WGS sequence"/>
</dbReference>
<organism evidence="2 3">
    <name type="scientific">Paractinoplanes rishiriensis</name>
    <dbReference type="NCBI Taxonomy" id="1050105"/>
    <lineage>
        <taxon>Bacteria</taxon>
        <taxon>Bacillati</taxon>
        <taxon>Actinomycetota</taxon>
        <taxon>Actinomycetes</taxon>
        <taxon>Micromonosporales</taxon>
        <taxon>Micromonosporaceae</taxon>
        <taxon>Paractinoplanes</taxon>
    </lineage>
</organism>
<evidence type="ECO:0000256" key="1">
    <source>
        <dbReference type="SAM" id="SignalP"/>
    </source>
</evidence>
<dbReference type="AlphaFoldDB" id="A0A919KAJ0"/>
<dbReference type="RefSeq" id="WP_203790865.1">
    <property type="nucleotide sequence ID" value="NZ_BOMV01000114.1"/>
</dbReference>